<evidence type="ECO:0000256" key="10">
    <source>
        <dbReference type="ARBA" id="ARBA00023163"/>
    </source>
</evidence>
<name>A0A1M5HEN0_9FLAO</name>
<evidence type="ECO:0000313" key="15">
    <source>
        <dbReference type="EMBL" id="SHG14410.1"/>
    </source>
</evidence>
<dbReference type="CDD" id="cd17574">
    <property type="entry name" value="REC_OmpR"/>
    <property type="match status" value="1"/>
</dbReference>
<dbReference type="InterPro" id="IPR005467">
    <property type="entry name" value="His_kinase_dom"/>
</dbReference>
<protein>
    <recommendedName>
        <fullName evidence="2">histidine kinase</fullName>
        <ecNumber evidence="2">2.7.13.3</ecNumber>
    </recommendedName>
</protein>
<sequence>MIFKNHNLRFLFWGICFWSLLFSYSKSFAQNNSLSFNHLDVTNGLSNNSVLSISQDSTGFIWLGTKYGLNRFDGRTFKVFKNDPENKNSISSNDFIKKLALASNKKMWVVSGGLDLYHSEDNSFETILPQSEGLLKVLQDSKGNLWVGSLTRLKFKAANSNTFRPIKIANGNLQVSELFEDNAHHVWVGTSDGLYELYFANQKLVTKRHFSSEFKNSENIDLISSIIQDQNLKYWIGTKKSGLYLFDKKTSQLTHFVKNNNDKNSLVNNNVRKILLHKNGSLWIGTQDGLSILNPYTHQFINYQHDPTKPNSLSQNSIYDIFQDKNGSVWIGTYFGGANVVYSVNTPFTVYQNNINKNSISSNIISSIVEDNKHNLWIGTEAGGLNYFNRSNQQFTNYKNNINDKNSLSSNLVKAIAIDKNQNVWIGTGLGGLDLFNPKTSSFTIFRRNAPSNNRIASDNVNCLIVNNKNKLVIGTDIGINIYDIAQQKFSFISTNAKAILDKSINALFEDKKGTVWIGTPLGIYVYQGSKIQYKNFKDSSNKPFKYNINCFLEDSQGYMWVGTYHNGLALLNLKNNSFKIFNTSNGLPSDNILAITEDNDSNLWIGTDNGLVKYNRLLNTFRNFNIFDGLPDIQFNTNSVFKDSQGQLFFGTYNGLVSFIPHNIQKNTMPPDVVLSNLKLFNRSVKVNDESGLLEQDVNFSNSLTFEHDQNNFTIEFSALNFIKSNKNKYAYKLDGFEKNWNYVAIPSATYTNLPAGDYDFLVKSSNNDGIWNKNVKKINVVVLPPIWKTWWAYLIYFIAVFALVNYIMKFLKARSELKQELHFEKMKLDFFTNVSHEIRTPLTLILGPIEKLEKLTAANTQANKYAVSIKNNTERLYRLVNELLDFRKADSGNMRLYFFEEDIVSALKEVFNHFQTLAEAKNIQYTFKSSHPEILVYFDKDQMEKVFFNLLSNAFKFTPNEGIINLKITLKNQKVKITVSDNGKGISINNLNDIFTNFYQAEQSLGTGIGLALTKSLIELHKGKISVKSKPASEEKTGKTTFTVLLKLGKNHLNEIDISPIPRIENSIIEDIEDNSSENFIDIPAEENKSKSATILIVEDNDEVRDFIKQSLETNYHVYESENGLEGWKTALQTLPDLIISDVMMPIMDGLELCKKLKTDVRTSHIPVIMLTAKSAPVHQIHGLQHGADAYITKPFSDQILQLNIRNLLTLKVALQKKYSEQLLQLPIITNAESSQEEIFLQKLQQIIQENIANTNLDLGFITAEIGMSKSVLYKKFSALTNLSLNEFIKTQRLKHAVEFFQKGETNILSVALQVGFNDAKYFSREFKKIYGITPNDYIKNKGQNET</sequence>
<dbReference type="PRINTS" id="PR00344">
    <property type="entry name" value="BCTRLSENSOR"/>
</dbReference>
<dbReference type="SUPFAM" id="SSF101898">
    <property type="entry name" value="NHL repeat"/>
    <property type="match status" value="2"/>
</dbReference>
<dbReference type="PANTHER" id="PTHR43547">
    <property type="entry name" value="TWO-COMPONENT HISTIDINE KINASE"/>
    <property type="match status" value="1"/>
</dbReference>
<feature type="domain" description="Histidine kinase" evidence="13">
    <location>
        <begin position="835"/>
        <end position="1052"/>
    </location>
</feature>
<dbReference type="SUPFAM" id="SSF63829">
    <property type="entry name" value="Calcium-dependent phosphotriesterase"/>
    <property type="match status" value="1"/>
</dbReference>
<keyword evidence="9" id="KW-0805">Transcription regulation</keyword>
<dbReference type="Gene3D" id="1.10.10.60">
    <property type="entry name" value="Homeodomain-like"/>
    <property type="match status" value="2"/>
</dbReference>
<dbReference type="InterPro" id="IPR003661">
    <property type="entry name" value="HisK_dim/P_dom"/>
</dbReference>
<evidence type="ECO:0000259" key="13">
    <source>
        <dbReference type="PROSITE" id="PS50109"/>
    </source>
</evidence>
<dbReference type="Pfam" id="PF12833">
    <property type="entry name" value="HTH_18"/>
    <property type="match status" value="1"/>
</dbReference>
<dbReference type="SMART" id="SM00342">
    <property type="entry name" value="HTH_ARAC"/>
    <property type="match status" value="1"/>
</dbReference>
<keyword evidence="8" id="KW-0902">Two-component regulatory system</keyword>
<evidence type="ECO:0000256" key="4">
    <source>
        <dbReference type="ARBA" id="ARBA00022679"/>
    </source>
</evidence>
<feature type="domain" description="Response regulatory" evidence="14">
    <location>
        <begin position="1096"/>
        <end position="1211"/>
    </location>
</feature>
<feature type="modified residue" description="4-aspartylphosphate" evidence="11">
    <location>
        <position position="1144"/>
    </location>
</feature>
<evidence type="ECO:0000259" key="12">
    <source>
        <dbReference type="PROSITE" id="PS01124"/>
    </source>
</evidence>
<dbReference type="STRING" id="468056.SAMN05443549_102205"/>
<dbReference type="Proteomes" id="UP000184516">
    <property type="component" value="Unassembled WGS sequence"/>
</dbReference>
<dbReference type="OrthoDB" id="1522078at2"/>
<comment type="catalytic activity">
    <reaction evidence="1">
        <text>ATP + protein L-histidine = ADP + protein N-phospho-L-histidine.</text>
        <dbReference type="EC" id="2.7.13.3"/>
    </reaction>
</comment>
<dbReference type="InterPro" id="IPR011110">
    <property type="entry name" value="Reg_prop"/>
</dbReference>
<keyword evidence="3 11" id="KW-0597">Phosphoprotein</keyword>
<dbReference type="Gene3D" id="3.40.50.2300">
    <property type="match status" value="1"/>
</dbReference>
<dbReference type="Gene3D" id="2.60.40.10">
    <property type="entry name" value="Immunoglobulins"/>
    <property type="match status" value="1"/>
</dbReference>
<dbReference type="GO" id="GO:0043565">
    <property type="term" value="F:sequence-specific DNA binding"/>
    <property type="evidence" value="ECO:0007669"/>
    <property type="project" value="InterPro"/>
</dbReference>
<keyword evidence="10" id="KW-0804">Transcription</keyword>
<evidence type="ECO:0000256" key="1">
    <source>
        <dbReference type="ARBA" id="ARBA00000085"/>
    </source>
</evidence>
<dbReference type="FunFam" id="2.60.40.10:FF:000791">
    <property type="entry name" value="Two-component system sensor histidine kinase/response regulator"/>
    <property type="match status" value="1"/>
</dbReference>
<evidence type="ECO:0000256" key="6">
    <source>
        <dbReference type="ARBA" id="ARBA00022777"/>
    </source>
</evidence>
<dbReference type="EMBL" id="FQWB01000002">
    <property type="protein sequence ID" value="SHG14410.1"/>
    <property type="molecule type" value="Genomic_DNA"/>
</dbReference>
<dbReference type="GO" id="GO:0000155">
    <property type="term" value="F:phosphorelay sensor kinase activity"/>
    <property type="evidence" value="ECO:0007669"/>
    <property type="project" value="InterPro"/>
</dbReference>
<dbReference type="InterPro" id="IPR011123">
    <property type="entry name" value="Y_Y_Y"/>
</dbReference>
<evidence type="ECO:0000259" key="14">
    <source>
        <dbReference type="PROSITE" id="PS50110"/>
    </source>
</evidence>
<dbReference type="Pfam" id="PF00072">
    <property type="entry name" value="Response_reg"/>
    <property type="match status" value="1"/>
</dbReference>
<organism evidence="15 16">
    <name type="scientific">Flavobacterium fluvii</name>
    <dbReference type="NCBI Taxonomy" id="468056"/>
    <lineage>
        <taxon>Bacteria</taxon>
        <taxon>Pseudomonadati</taxon>
        <taxon>Bacteroidota</taxon>
        <taxon>Flavobacteriia</taxon>
        <taxon>Flavobacteriales</taxon>
        <taxon>Flavobacteriaceae</taxon>
        <taxon>Flavobacterium</taxon>
    </lineage>
</organism>
<keyword evidence="6" id="KW-0418">Kinase</keyword>
<dbReference type="SUPFAM" id="SSF55874">
    <property type="entry name" value="ATPase domain of HSP90 chaperone/DNA topoisomerase II/histidine kinase"/>
    <property type="match status" value="1"/>
</dbReference>
<dbReference type="PANTHER" id="PTHR43547:SF2">
    <property type="entry name" value="HYBRID SIGNAL TRANSDUCTION HISTIDINE KINASE C"/>
    <property type="match status" value="1"/>
</dbReference>
<dbReference type="Pfam" id="PF00512">
    <property type="entry name" value="HisKA"/>
    <property type="match status" value="1"/>
</dbReference>
<evidence type="ECO:0000256" key="3">
    <source>
        <dbReference type="ARBA" id="ARBA00022553"/>
    </source>
</evidence>
<evidence type="ECO:0000256" key="8">
    <source>
        <dbReference type="ARBA" id="ARBA00023012"/>
    </source>
</evidence>
<dbReference type="SUPFAM" id="SSF52172">
    <property type="entry name" value="CheY-like"/>
    <property type="match status" value="1"/>
</dbReference>
<dbReference type="GO" id="GO:0003700">
    <property type="term" value="F:DNA-binding transcription factor activity"/>
    <property type="evidence" value="ECO:0007669"/>
    <property type="project" value="InterPro"/>
</dbReference>
<dbReference type="Pfam" id="PF07494">
    <property type="entry name" value="Reg_prop"/>
    <property type="match status" value="8"/>
</dbReference>
<keyword evidence="7" id="KW-0067">ATP-binding</keyword>
<dbReference type="Gene3D" id="3.30.565.10">
    <property type="entry name" value="Histidine kinase-like ATPase, C-terminal domain"/>
    <property type="match status" value="1"/>
</dbReference>
<dbReference type="InterPro" id="IPR018060">
    <property type="entry name" value="HTH_AraC"/>
</dbReference>
<evidence type="ECO:0000256" key="2">
    <source>
        <dbReference type="ARBA" id="ARBA00012438"/>
    </source>
</evidence>
<dbReference type="GO" id="GO:0005524">
    <property type="term" value="F:ATP binding"/>
    <property type="evidence" value="ECO:0007669"/>
    <property type="project" value="UniProtKB-KW"/>
</dbReference>
<evidence type="ECO:0000256" key="11">
    <source>
        <dbReference type="PROSITE-ProRule" id="PRU00169"/>
    </source>
</evidence>
<dbReference type="SMART" id="SM00387">
    <property type="entry name" value="HATPase_c"/>
    <property type="match status" value="1"/>
</dbReference>
<dbReference type="InterPro" id="IPR009057">
    <property type="entry name" value="Homeodomain-like_sf"/>
</dbReference>
<dbReference type="FunFam" id="3.30.565.10:FF:000037">
    <property type="entry name" value="Hybrid sensor histidine kinase/response regulator"/>
    <property type="match status" value="1"/>
</dbReference>
<dbReference type="InterPro" id="IPR003594">
    <property type="entry name" value="HATPase_dom"/>
</dbReference>
<dbReference type="Pfam" id="PF07495">
    <property type="entry name" value="Y_Y_Y"/>
    <property type="match status" value="1"/>
</dbReference>
<dbReference type="InterPro" id="IPR015943">
    <property type="entry name" value="WD40/YVTN_repeat-like_dom_sf"/>
</dbReference>
<dbReference type="Gene3D" id="2.130.10.10">
    <property type="entry name" value="YVTN repeat-like/Quinoprotein amine dehydrogenase"/>
    <property type="match status" value="2"/>
</dbReference>
<reference evidence="16" key="1">
    <citation type="submission" date="2016-11" db="EMBL/GenBank/DDBJ databases">
        <authorList>
            <person name="Varghese N."/>
            <person name="Submissions S."/>
        </authorList>
    </citation>
    <scope>NUCLEOTIDE SEQUENCE [LARGE SCALE GENOMIC DNA]</scope>
    <source>
        <strain evidence="16">DSM 19978</strain>
    </source>
</reference>
<proteinExistence type="predicted"/>
<dbReference type="InterPro" id="IPR013783">
    <property type="entry name" value="Ig-like_fold"/>
</dbReference>
<dbReference type="PROSITE" id="PS50110">
    <property type="entry name" value="RESPONSE_REGULATORY"/>
    <property type="match status" value="1"/>
</dbReference>
<keyword evidence="5" id="KW-0547">Nucleotide-binding</keyword>
<dbReference type="InterPro" id="IPR036097">
    <property type="entry name" value="HisK_dim/P_sf"/>
</dbReference>
<keyword evidence="4" id="KW-0808">Transferase</keyword>
<dbReference type="SUPFAM" id="SSF46689">
    <property type="entry name" value="Homeodomain-like"/>
    <property type="match status" value="1"/>
</dbReference>
<dbReference type="SUPFAM" id="SSF47384">
    <property type="entry name" value="Homodimeric domain of signal transducing histidine kinase"/>
    <property type="match status" value="1"/>
</dbReference>
<evidence type="ECO:0000256" key="7">
    <source>
        <dbReference type="ARBA" id="ARBA00022840"/>
    </source>
</evidence>
<dbReference type="PROSITE" id="PS01124">
    <property type="entry name" value="HTH_ARAC_FAMILY_2"/>
    <property type="match status" value="1"/>
</dbReference>
<evidence type="ECO:0000313" key="16">
    <source>
        <dbReference type="Proteomes" id="UP000184516"/>
    </source>
</evidence>
<dbReference type="SMART" id="SM00448">
    <property type="entry name" value="REC"/>
    <property type="match status" value="1"/>
</dbReference>
<dbReference type="FunFam" id="3.40.50.2300:FF:000138">
    <property type="entry name" value="Two-component system sensor histidine kinase/response regulator"/>
    <property type="match status" value="1"/>
</dbReference>
<evidence type="ECO:0000256" key="5">
    <source>
        <dbReference type="ARBA" id="ARBA00022741"/>
    </source>
</evidence>
<evidence type="ECO:0000256" key="9">
    <source>
        <dbReference type="ARBA" id="ARBA00023015"/>
    </source>
</evidence>
<dbReference type="InterPro" id="IPR036890">
    <property type="entry name" value="HATPase_C_sf"/>
</dbReference>
<dbReference type="InterPro" id="IPR001789">
    <property type="entry name" value="Sig_transdc_resp-reg_receiver"/>
</dbReference>
<dbReference type="InterPro" id="IPR004358">
    <property type="entry name" value="Sig_transdc_His_kin-like_C"/>
</dbReference>
<keyword evidence="16" id="KW-1185">Reference proteome</keyword>
<dbReference type="SMART" id="SM00388">
    <property type="entry name" value="HisKA"/>
    <property type="match status" value="1"/>
</dbReference>
<dbReference type="InterPro" id="IPR011006">
    <property type="entry name" value="CheY-like_superfamily"/>
</dbReference>
<feature type="domain" description="HTH araC/xylS-type" evidence="12">
    <location>
        <begin position="1244"/>
        <end position="1343"/>
    </location>
</feature>
<dbReference type="CDD" id="cd00082">
    <property type="entry name" value="HisKA"/>
    <property type="match status" value="1"/>
</dbReference>
<accession>A0A1M5HEN0</accession>
<dbReference type="Gene3D" id="1.10.287.130">
    <property type="match status" value="1"/>
</dbReference>
<dbReference type="Pfam" id="PF02518">
    <property type="entry name" value="HATPase_c"/>
    <property type="match status" value="1"/>
</dbReference>
<dbReference type="FunFam" id="1.10.287.130:FF:000045">
    <property type="entry name" value="Two-component system sensor histidine kinase/response regulator"/>
    <property type="match status" value="1"/>
</dbReference>
<gene>
    <name evidence="15" type="ORF">SAMN05443549_102205</name>
</gene>
<dbReference type="EC" id="2.7.13.3" evidence="2"/>
<dbReference type="PROSITE" id="PS50109">
    <property type="entry name" value="HIS_KIN"/>
    <property type="match status" value="1"/>
</dbReference>